<dbReference type="GO" id="GO:0070180">
    <property type="term" value="F:large ribosomal subunit rRNA binding"/>
    <property type="evidence" value="ECO:0007669"/>
    <property type="project" value="TreeGrafter"/>
</dbReference>
<evidence type="ECO:0000256" key="6">
    <source>
        <dbReference type="ARBA" id="ARBA00035444"/>
    </source>
</evidence>
<dbReference type="AlphaFoldDB" id="A0AA40I4B5"/>
<evidence type="ECO:0000256" key="4">
    <source>
        <dbReference type="ARBA" id="ARBA00023274"/>
    </source>
</evidence>
<keyword evidence="4" id="KW-0687">Ribonucleoprotein</keyword>
<dbReference type="EMBL" id="JAULJE010000005">
    <property type="protein sequence ID" value="KAK1342312.1"/>
    <property type="molecule type" value="Genomic_DNA"/>
</dbReference>
<proteinExistence type="inferred from homology"/>
<evidence type="ECO:0000313" key="8">
    <source>
        <dbReference type="Proteomes" id="UP001177744"/>
    </source>
</evidence>
<organism evidence="7 8">
    <name type="scientific">Cnephaeus nilssonii</name>
    <name type="common">Northern bat</name>
    <name type="synonym">Eptesicus nilssonii</name>
    <dbReference type="NCBI Taxonomy" id="3371016"/>
    <lineage>
        <taxon>Eukaryota</taxon>
        <taxon>Metazoa</taxon>
        <taxon>Chordata</taxon>
        <taxon>Craniata</taxon>
        <taxon>Vertebrata</taxon>
        <taxon>Euteleostomi</taxon>
        <taxon>Mammalia</taxon>
        <taxon>Eutheria</taxon>
        <taxon>Laurasiatheria</taxon>
        <taxon>Chiroptera</taxon>
        <taxon>Yangochiroptera</taxon>
        <taxon>Vespertilionidae</taxon>
        <taxon>Cnephaeus</taxon>
    </lineage>
</organism>
<dbReference type="InterPro" id="IPR043141">
    <property type="entry name" value="Ribosomal_uL10-like_sf"/>
</dbReference>
<comment type="caution">
    <text evidence="7">The sequence shown here is derived from an EMBL/GenBank/DDBJ whole genome shotgun (WGS) entry which is preliminary data.</text>
</comment>
<dbReference type="Gene3D" id="3.30.70.1730">
    <property type="match status" value="1"/>
</dbReference>
<accession>A0AA40I4B5</accession>
<keyword evidence="8" id="KW-1185">Reference proteome</keyword>
<protein>
    <recommendedName>
        <fullName evidence="5">Large ribosomal subunit protein uL10</fullName>
    </recommendedName>
    <alternativeName>
        <fullName evidence="6">60S acidic ribosomal protein P0</fullName>
    </alternativeName>
</protein>
<evidence type="ECO:0000256" key="2">
    <source>
        <dbReference type="ARBA" id="ARBA00008889"/>
    </source>
</evidence>
<keyword evidence="3" id="KW-0689">Ribosomal protein</keyword>
<evidence type="ECO:0000256" key="5">
    <source>
        <dbReference type="ARBA" id="ARBA00035202"/>
    </source>
</evidence>
<comment type="function">
    <text evidence="1">Ribosomal protein P0 is the functional equivalent of E.coli protein L10.</text>
</comment>
<reference evidence="7" key="1">
    <citation type="submission" date="2023-06" db="EMBL/GenBank/DDBJ databases">
        <title>Reference genome for the Northern bat (Eptesicus nilssonii), a most northern bat species.</title>
        <authorList>
            <person name="Laine V.N."/>
            <person name="Pulliainen A.T."/>
            <person name="Lilley T.M."/>
        </authorList>
    </citation>
    <scope>NUCLEOTIDE SEQUENCE</scope>
    <source>
        <strain evidence="7">BLF_Eptnil</strain>
        <tissue evidence="7">Kidney</tissue>
    </source>
</reference>
<evidence type="ECO:0000256" key="3">
    <source>
        <dbReference type="ARBA" id="ARBA00022980"/>
    </source>
</evidence>
<evidence type="ECO:0000256" key="1">
    <source>
        <dbReference type="ARBA" id="ARBA00002200"/>
    </source>
</evidence>
<evidence type="ECO:0000313" key="7">
    <source>
        <dbReference type="EMBL" id="KAK1342312.1"/>
    </source>
</evidence>
<comment type="similarity">
    <text evidence="2">Belongs to the universal ribosomal protein uL10 family.</text>
</comment>
<dbReference type="PANTHER" id="PTHR45699">
    <property type="entry name" value="60S ACIDIC RIBOSOMAL PROTEIN P0"/>
    <property type="match status" value="1"/>
</dbReference>
<dbReference type="Proteomes" id="UP001177744">
    <property type="component" value="Unassembled WGS sequence"/>
</dbReference>
<dbReference type="GO" id="GO:0000027">
    <property type="term" value="P:ribosomal large subunit assembly"/>
    <property type="evidence" value="ECO:0007669"/>
    <property type="project" value="TreeGrafter"/>
</dbReference>
<dbReference type="GO" id="GO:0003735">
    <property type="term" value="F:structural constituent of ribosome"/>
    <property type="evidence" value="ECO:0007669"/>
    <property type="project" value="TreeGrafter"/>
</dbReference>
<gene>
    <name evidence="7" type="ORF">QTO34_015074</name>
</gene>
<dbReference type="GO" id="GO:0022625">
    <property type="term" value="C:cytosolic large ribosomal subunit"/>
    <property type="evidence" value="ECO:0007669"/>
    <property type="project" value="TreeGrafter"/>
</dbReference>
<sequence length="230" mass="24856">MSLRQKAVVLVGKNARMREAIRGHLENNPALEKLLPHIGEPWNTGLGPEKTSFQAFGSTTTISRGTTEILGDVQLIETGDKVGASAATLPNLLSISPFSCGLVILQVLDKGSIYNPEVLDITEEALHSRFLEGVCDVASVCLQIGYPAVASVPHCIIKGKIGFERILRTFPTDSDSPPRCEKGFCKKNTCGFCRLTWLTIGPQHWTSTALYRDGQGGCCVELLSGDVVQN</sequence>
<dbReference type="GO" id="GO:0002181">
    <property type="term" value="P:cytoplasmic translation"/>
    <property type="evidence" value="ECO:0007669"/>
    <property type="project" value="TreeGrafter"/>
</dbReference>
<dbReference type="PANTHER" id="PTHR45699:SF3">
    <property type="entry name" value="LARGE RIBOSOMAL SUBUNIT PROTEIN UL10"/>
    <property type="match status" value="1"/>
</dbReference>
<dbReference type="InterPro" id="IPR050323">
    <property type="entry name" value="Ribosomal_protein_uL10"/>
</dbReference>
<name>A0AA40I4B5_CNENI</name>